<dbReference type="EMBL" id="SVNY01000006">
    <property type="protein sequence ID" value="MBE6834292.1"/>
    <property type="molecule type" value="Genomic_DNA"/>
</dbReference>
<dbReference type="InterPro" id="IPR001387">
    <property type="entry name" value="Cro/C1-type_HTH"/>
</dbReference>
<name>A0A928KTA1_9FIRM</name>
<evidence type="ECO:0000313" key="4">
    <source>
        <dbReference type="Proteomes" id="UP000754750"/>
    </source>
</evidence>
<protein>
    <submittedName>
        <fullName evidence="3">Helix-turn-helix transcriptional regulator</fullName>
    </submittedName>
</protein>
<dbReference type="GO" id="GO:0003677">
    <property type="term" value="F:DNA binding"/>
    <property type="evidence" value="ECO:0007669"/>
    <property type="project" value="UniProtKB-KW"/>
</dbReference>
<dbReference type="SMART" id="SM00530">
    <property type="entry name" value="HTH_XRE"/>
    <property type="match status" value="1"/>
</dbReference>
<dbReference type="Proteomes" id="UP000754750">
    <property type="component" value="Unassembled WGS sequence"/>
</dbReference>
<evidence type="ECO:0000313" key="3">
    <source>
        <dbReference type="EMBL" id="MBE6834292.1"/>
    </source>
</evidence>
<accession>A0A928KTA1</accession>
<feature type="domain" description="HTH cro/C1-type" evidence="2">
    <location>
        <begin position="14"/>
        <end position="67"/>
    </location>
</feature>
<dbReference type="AlphaFoldDB" id="A0A928KTA1"/>
<dbReference type="InterPro" id="IPR010982">
    <property type="entry name" value="Lambda_DNA-bd_dom_sf"/>
</dbReference>
<dbReference type="GO" id="GO:0003700">
    <property type="term" value="F:DNA-binding transcription factor activity"/>
    <property type="evidence" value="ECO:0007669"/>
    <property type="project" value="TreeGrafter"/>
</dbReference>
<dbReference type="SUPFAM" id="SSF47413">
    <property type="entry name" value="lambda repressor-like DNA-binding domains"/>
    <property type="match status" value="1"/>
</dbReference>
<evidence type="ECO:0000259" key="2">
    <source>
        <dbReference type="PROSITE" id="PS50943"/>
    </source>
</evidence>
<dbReference type="Pfam" id="PF01381">
    <property type="entry name" value="HTH_3"/>
    <property type="match status" value="1"/>
</dbReference>
<dbReference type="PANTHER" id="PTHR46797">
    <property type="entry name" value="HTH-TYPE TRANSCRIPTIONAL REGULATOR"/>
    <property type="match status" value="1"/>
</dbReference>
<proteinExistence type="predicted"/>
<sequence length="78" mass="8987">MNYCSYYRCIRFTKVRQKKGLSQSELARRSGHAVSTIHGIENGDNQNPSFRTVCDIAKVLDIPLDELYQDVLNEKKHS</sequence>
<gene>
    <name evidence="3" type="ORF">E7512_12070</name>
</gene>
<dbReference type="InterPro" id="IPR050807">
    <property type="entry name" value="TransReg_Diox_bact_type"/>
</dbReference>
<dbReference type="Gene3D" id="1.10.260.40">
    <property type="entry name" value="lambda repressor-like DNA-binding domains"/>
    <property type="match status" value="1"/>
</dbReference>
<keyword evidence="1" id="KW-0238">DNA-binding</keyword>
<comment type="caution">
    <text evidence="3">The sequence shown here is derived from an EMBL/GenBank/DDBJ whole genome shotgun (WGS) entry which is preliminary data.</text>
</comment>
<dbReference type="CDD" id="cd00093">
    <property type="entry name" value="HTH_XRE"/>
    <property type="match status" value="1"/>
</dbReference>
<organism evidence="3 4">
    <name type="scientific">Faecalispora sporosphaeroides</name>
    <dbReference type="NCBI Taxonomy" id="1549"/>
    <lineage>
        <taxon>Bacteria</taxon>
        <taxon>Bacillati</taxon>
        <taxon>Bacillota</taxon>
        <taxon>Clostridia</taxon>
        <taxon>Eubacteriales</taxon>
        <taxon>Oscillospiraceae</taxon>
        <taxon>Faecalispora</taxon>
    </lineage>
</organism>
<dbReference type="GO" id="GO:0005829">
    <property type="term" value="C:cytosol"/>
    <property type="evidence" value="ECO:0007669"/>
    <property type="project" value="TreeGrafter"/>
</dbReference>
<dbReference type="PANTHER" id="PTHR46797:SF1">
    <property type="entry name" value="METHYLPHOSPHONATE SYNTHASE"/>
    <property type="match status" value="1"/>
</dbReference>
<dbReference type="PROSITE" id="PS50943">
    <property type="entry name" value="HTH_CROC1"/>
    <property type="match status" value="1"/>
</dbReference>
<reference evidence="3" key="1">
    <citation type="submission" date="2019-04" db="EMBL/GenBank/DDBJ databases">
        <title>Evolution of Biomass-Degrading Anaerobic Consortia Revealed by Metagenomics.</title>
        <authorList>
            <person name="Peng X."/>
        </authorList>
    </citation>
    <scope>NUCLEOTIDE SEQUENCE</scope>
    <source>
        <strain evidence="3">SIG551</strain>
    </source>
</reference>
<evidence type="ECO:0000256" key="1">
    <source>
        <dbReference type="ARBA" id="ARBA00023125"/>
    </source>
</evidence>